<dbReference type="Gene3D" id="3.40.50.1450">
    <property type="entry name" value="HybD-like"/>
    <property type="match status" value="1"/>
</dbReference>
<comment type="similarity">
    <text evidence="1">Belongs to the peptidase A31 family.</text>
</comment>
<dbReference type="CDD" id="cd00518">
    <property type="entry name" value="H2MP"/>
    <property type="match status" value="1"/>
</dbReference>
<keyword evidence="3" id="KW-0064">Aspartyl protease</keyword>
<dbReference type="OrthoDB" id="350696at2157"/>
<dbReference type="GO" id="GO:0016485">
    <property type="term" value="P:protein processing"/>
    <property type="evidence" value="ECO:0007669"/>
    <property type="project" value="TreeGrafter"/>
</dbReference>
<keyword evidence="4" id="KW-0378">Hydrolase</keyword>
<dbReference type="PANTHER" id="PTHR30302:SF1">
    <property type="entry name" value="HYDROGENASE 2 MATURATION PROTEASE"/>
    <property type="match status" value="1"/>
</dbReference>
<dbReference type="Proteomes" id="UP000199076">
    <property type="component" value="Unassembled WGS sequence"/>
</dbReference>
<evidence type="ECO:0000313" key="6">
    <source>
        <dbReference type="Proteomes" id="UP000199076"/>
    </source>
</evidence>
<dbReference type="NCBIfam" id="TIGR00072">
    <property type="entry name" value="hydrog_prot"/>
    <property type="match status" value="1"/>
</dbReference>
<dbReference type="AlphaFoldDB" id="A0A1G7MR74"/>
<keyword evidence="2 5" id="KW-0645">Protease</keyword>
<dbReference type="RefSeq" id="WP_092692131.1">
    <property type="nucleotide sequence ID" value="NZ_FNBK01000008.1"/>
</dbReference>
<name>A0A1G7MR74_9EURY</name>
<evidence type="ECO:0000256" key="3">
    <source>
        <dbReference type="ARBA" id="ARBA00022750"/>
    </source>
</evidence>
<keyword evidence="6" id="KW-1185">Reference proteome</keyword>
<accession>A0A1G7MR74</accession>
<evidence type="ECO:0000313" key="5">
    <source>
        <dbReference type="EMBL" id="SDF64161.1"/>
    </source>
</evidence>
<protein>
    <submittedName>
        <fullName evidence="5">Hydrogenase maturation protease</fullName>
    </submittedName>
</protein>
<dbReference type="Pfam" id="PF01750">
    <property type="entry name" value="HycI"/>
    <property type="match status" value="1"/>
</dbReference>
<dbReference type="InterPro" id="IPR000671">
    <property type="entry name" value="Peptidase_A31"/>
</dbReference>
<dbReference type="GO" id="GO:0004190">
    <property type="term" value="F:aspartic-type endopeptidase activity"/>
    <property type="evidence" value="ECO:0007669"/>
    <property type="project" value="UniProtKB-KW"/>
</dbReference>
<dbReference type="GO" id="GO:0008047">
    <property type="term" value="F:enzyme activator activity"/>
    <property type="evidence" value="ECO:0007669"/>
    <property type="project" value="InterPro"/>
</dbReference>
<dbReference type="InterPro" id="IPR023430">
    <property type="entry name" value="Pept_HybD-like_dom_sf"/>
</dbReference>
<dbReference type="SUPFAM" id="SSF53163">
    <property type="entry name" value="HybD-like"/>
    <property type="match status" value="1"/>
</dbReference>
<evidence type="ECO:0000256" key="1">
    <source>
        <dbReference type="ARBA" id="ARBA00006814"/>
    </source>
</evidence>
<gene>
    <name evidence="5" type="ORF">SAMN05216218_10834</name>
</gene>
<organism evidence="5 6">
    <name type="scientific">Halorientalis regularis</name>
    <dbReference type="NCBI Taxonomy" id="660518"/>
    <lineage>
        <taxon>Archaea</taxon>
        <taxon>Methanobacteriati</taxon>
        <taxon>Methanobacteriota</taxon>
        <taxon>Stenosarchaea group</taxon>
        <taxon>Halobacteria</taxon>
        <taxon>Halobacteriales</taxon>
        <taxon>Haloarculaceae</taxon>
        <taxon>Halorientalis</taxon>
    </lineage>
</organism>
<dbReference type="PANTHER" id="PTHR30302">
    <property type="entry name" value="HYDROGENASE 1 MATURATION PROTEASE"/>
    <property type="match status" value="1"/>
</dbReference>
<evidence type="ECO:0000256" key="2">
    <source>
        <dbReference type="ARBA" id="ARBA00022670"/>
    </source>
</evidence>
<dbReference type="STRING" id="660518.SAMN05216218_10834"/>
<proteinExistence type="inferred from homology"/>
<dbReference type="EMBL" id="FNBK01000008">
    <property type="protein sequence ID" value="SDF64161.1"/>
    <property type="molecule type" value="Genomic_DNA"/>
</dbReference>
<sequence length="216" mass="22746">MATDRLPCRSAAATAVVGVGNPTRRDDGVGRAVVRRLELPAVETAFAGTTAMFALEALSGHERGVVVDAVADDAPAGTVGRYRLDAPPDGTPEVTLHDFTIADALRSCRSVYDLPERLVLVGIVPAAVEVGVGVTDPVAAAVPTAAALVRAECGLAPQHDGGQTMQSTWYCEDCQERIDAEALDDHEARGHRVRGRMRPERLLAQDPWETGEGGDG</sequence>
<evidence type="ECO:0000256" key="4">
    <source>
        <dbReference type="ARBA" id="ARBA00022801"/>
    </source>
</evidence>
<reference evidence="6" key="1">
    <citation type="submission" date="2016-10" db="EMBL/GenBank/DDBJ databases">
        <authorList>
            <person name="Varghese N."/>
            <person name="Submissions S."/>
        </authorList>
    </citation>
    <scope>NUCLEOTIDE SEQUENCE [LARGE SCALE GENOMIC DNA]</scope>
    <source>
        <strain evidence="6">IBRC-M 10760</strain>
    </source>
</reference>